<dbReference type="InterPro" id="IPR029058">
    <property type="entry name" value="AB_hydrolase_fold"/>
</dbReference>
<keyword evidence="3" id="KW-0442">Lipid degradation</keyword>
<dbReference type="SUPFAM" id="SSF53474">
    <property type="entry name" value="alpha/beta-Hydrolases"/>
    <property type="match status" value="1"/>
</dbReference>
<sequence>MACGGLFYGSDKAHESTEIPQDQQALVDAVSSQFPFPDPTGQFKLFYPAELTKGHPVSSYMSEGTAQFENQRHELANNTLQGVQIQAYRGWGAPISSINSPVVIFSPGMGASRCLYTATLLDIASRGYFVVAVDHPYDADVVQFPDGRLVKGIFRGPTPEQIEKAMIIRTQDVSFVLD</sequence>
<accession>A0A1Y1XTI8</accession>
<protein>
    <recommendedName>
        <fullName evidence="1">1-alkyl-2-acetylglycerophosphocholine esterase</fullName>
        <ecNumber evidence="1">3.1.1.47</ecNumber>
    </recommendedName>
</protein>
<dbReference type="EMBL" id="MCFE01000478">
    <property type="protein sequence ID" value="ORX89071.1"/>
    <property type="molecule type" value="Genomic_DNA"/>
</dbReference>
<dbReference type="InParanoid" id="A0A1Y1XTI8"/>
<evidence type="ECO:0000256" key="2">
    <source>
        <dbReference type="ARBA" id="ARBA00022801"/>
    </source>
</evidence>
<dbReference type="STRING" id="1314790.A0A1Y1XTI8"/>
<evidence type="ECO:0000313" key="5">
    <source>
        <dbReference type="EMBL" id="ORX89071.1"/>
    </source>
</evidence>
<keyword evidence="2" id="KW-0378">Hydrolase</keyword>
<evidence type="ECO:0000256" key="4">
    <source>
        <dbReference type="ARBA" id="ARBA00023098"/>
    </source>
</evidence>
<organism evidence="5 6">
    <name type="scientific">Basidiobolus meristosporus CBS 931.73</name>
    <dbReference type="NCBI Taxonomy" id="1314790"/>
    <lineage>
        <taxon>Eukaryota</taxon>
        <taxon>Fungi</taxon>
        <taxon>Fungi incertae sedis</taxon>
        <taxon>Zoopagomycota</taxon>
        <taxon>Entomophthoromycotina</taxon>
        <taxon>Basidiobolomycetes</taxon>
        <taxon>Basidiobolales</taxon>
        <taxon>Basidiobolaceae</taxon>
        <taxon>Basidiobolus</taxon>
    </lineage>
</organism>
<dbReference type="EC" id="3.1.1.47" evidence="1"/>
<evidence type="ECO:0000313" key="6">
    <source>
        <dbReference type="Proteomes" id="UP000193498"/>
    </source>
</evidence>
<dbReference type="OrthoDB" id="2363873at2759"/>
<dbReference type="Gene3D" id="3.40.50.1820">
    <property type="entry name" value="alpha/beta hydrolase"/>
    <property type="match status" value="1"/>
</dbReference>
<evidence type="ECO:0000256" key="1">
    <source>
        <dbReference type="ARBA" id="ARBA00013201"/>
    </source>
</evidence>
<dbReference type="GO" id="GO:0016042">
    <property type="term" value="P:lipid catabolic process"/>
    <property type="evidence" value="ECO:0007669"/>
    <property type="project" value="UniProtKB-KW"/>
</dbReference>
<dbReference type="GO" id="GO:0003847">
    <property type="term" value="F:1-alkyl-2-acetylglycerophosphocholine esterase activity"/>
    <property type="evidence" value="ECO:0007669"/>
    <property type="project" value="UniProtKB-EC"/>
</dbReference>
<proteinExistence type="predicted"/>
<gene>
    <name evidence="5" type="ORF">K493DRAFT_306063</name>
</gene>
<dbReference type="PANTHER" id="PTHR10272">
    <property type="entry name" value="PLATELET-ACTIVATING FACTOR ACETYLHYDROLASE"/>
    <property type="match status" value="1"/>
</dbReference>
<name>A0A1Y1XTI8_9FUNG</name>
<comment type="caution">
    <text evidence="5">The sequence shown here is derived from an EMBL/GenBank/DDBJ whole genome shotgun (WGS) entry which is preliminary data.</text>
</comment>
<keyword evidence="4" id="KW-0443">Lipid metabolism</keyword>
<evidence type="ECO:0000256" key="3">
    <source>
        <dbReference type="ARBA" id="ARBA00022963"/>
    </source>
</evidence>
<reference evidence="5 6" key="1">
    <citation type="submission" date="2016-07" db="EMBL/GenBank/DDBJ databases">
        <title>Pervasive Adenine N6-methylation of Active Genes in Fungi.</title>
        <authorList>
            <consortium name="DOE Joint Genome Institute"/>
            <person name="Mondo S.J."/>
            <person name="Dannebaum R.O."/>
            <person name="Kuo R.C."/>
            <person name="Labutti K."/>
            <person name="Haridas S."/>
            <person name="Kuo A."/>
            <person name="Salamov A."/>
            <person name="Ahrendt S.R."/>
            <person name="Lipzen A."/>
            <person name="Sullivan W."/>
            <person name="Andreopoulos W.B."/>
            <person name="Clum A."/>
            <person name="Lindquist E."/>
            <person name="Daum C."/>
            <person name="Ramamoorthy G.K."/>
            <person name="Gryganskyi A."/>
            <person name="Culley D."/>
            <person name="Magnuson J.K."/>
            <person name="James T.Y."/>
            <person name="O'Malley M.A."/>
            <person name="Stajich J.E."/>
            <person name="Spatafora J.W."/>
            <person name="Visel A."/>
            <person name="Grigoriev I.V."/>
        </authorList>
    </citation>
    <scope>NUCLEOTIDE SEQUENCE [LARGE SCALE GENOMIC DNA]</scope>
    <source>
        <strain evidence="5 6">CBS 931.73</strain>
    </source>
</reference>
<dbReference type="Proteomes" id="UP000193498">
    <property type="component" value="Unassembled WGS sequence"/>
</dbReference>
<keyword evidence="6" id="KW-1185">Reference proteome</keyword>
<dbReference type="PANTHER" id="PTHR10272:SF14">
    <property type="entry name" value="PAF ACETYLHYDROLASE FAMILY PROTEIN"/>
    <property type="match status" value="1"/>
</dbReference>
<dbReference type="AlphaFoldDB" id="A0A1Y1XTI8"/>
<dbReference type="Pfam" id="PF03403">
    <property type="entry name" value="PAF-AH_p_II"/>
    <property type="match status" value="1"/>
</dbReference>